<evidence type="ECO:0000313" key="2">
    <source>
        <dbReference type="Proteomes" id="UP000807769"/>
    </source>
</evidence>
<comment type="caution">
    <text evidence="1">The sequence shown here is derived from an EMBL/GenBank/DDBJ whole genome shotgun (WGS) entry which is preliminary data.</text>
</comment>
<proteinExistence type="predicted"/>
<sequence length="326" mass="35783">MVPKGGTHLWFQDTTLTVSGTLSSICVPATVQYTKERGYDIRPGDIVNVLCGPEYQRKGVMTNVDFPNGRLTLISDIDFSLISVQIKFMEKIHNINLDSFKTDIGQEVFIIGGDWKGYGIRLNGAILKGPELASFCEMHHKSYLAPPPQSTTPPVEKVPTSSSVSIADLIPSSSNVWSSWSASIDNIDMVHDPVNPISSTSNPWAVNLQDSINNIHENSQDMGSLPWLMTKEFASTFLTYHAVLKVSLSFLGGRLYKRFVLTACPDPFCGDNGPAPEGCITAFCTSNSAGAQIVHYHIPSKDLSQLLHARNSKKSLFWMEIITGIS</sequence>
<name>A0A9P7J6Z3_9AGAM</name>
<dbReference type="EMBL" id="JABBWG010000050">
    <property type="protein sequence ID" value="KAG1805827.1"/>
    <property type="molecule type" value="Genomic_DNA"/>
</dbReference>
<dbReference type="RefSeq" id="XP_041187468.1">
    <property type="nucleotide sequence ID" value="XM_041333508.1"/>
</dbReference>
<dbReference type="Proteomes" id="UP000807769">
    <property type="component" value="Unassembled WGS sequence"/>
</dbReference>
<accession>A0A9P7J6Z3</accession>
<gene>
    <name evidence="1" type="ORF">BJ212DRAFT_1303892</name>
</gene>
<organism evidence="1 2">
    <name type="scientific">Suillus subaureus</name>
    <dbReference type="NCBI Taxonomy" id="48587"/>
    <lineage>
        <taxon>Eukaryota</taxon>
        <taxon>Fungi</taxon>
        <taxon>Dikarya</taxon>
        <taxon>Basidiomycota</taxon>
        <taxon>Agaricomycotina</taxon>
        <taxon>Agaricomycetes</taxon>
        <taxon>Agaricomycetidae</taxon>
        <taxon>Boletales</taxon>
        <taxon>Suillineae</taxon>
        <taxon>Suillaceae</taxon>
        <taxon>Suillus</taxon>
    </lineage>
</organism>
<dbReference type="AlphaFoldDB" id="A0A9P7J6Z3"/>
<dbReference type="GeneID" id="64627525"/>
<evidence type="ECO:0000313" key="1">
    <source>
        <dbReference type="EMBL" id="KAG1805827.1"/>
    </source>
</evidence>
<reference evidence="1" key="1">
    <citation type="journal article" date="2020" name="New Phytol.">
        <title>Comparative genomics reveals dynamic genome evolution in host specialist ectomycorrhizal fungi.</title>
        <authorList>
            <person name="Lofgren L.A."/>
            <person name="Nguyen N.H."/>
            <person name="Vilgalys R."/>
            <person name="Ruytinx J."/>
            <person name="Liao H.L."/>
            <person name="Branco S."/>
            <person name="Kuo A."/>
            <person name="LaButti K."/>
            <person name="Lipzen A."/>
            <person name="Andreopoulos W."/>
            <person name="Pangilinan J."/>
            <person name="Riley R."/>
            <person name="Hundley H."/>
            <person name="Na H."/>
            <person name="Barry K."/>
            <person name="Grigoriev I.V."/>
            <person name="Stajich J.E."/>
            <person name="Kennedy P.G."/>
        </authorList>
    </citation>
    <scope>NUCLEOTIDE SEQUENCE</scope>
    <source>
        <strain evidence="1">MN1</strain>
    </source>
</reference>
<protein>
    <submittedName>
        <fullName evidence="1">Uncharacterized protein</fullName>
    </submittedName>
</protein>
<keyword evidence="2" id="KW-1185">Reference proteome</keyword>
<dbReference type="OrthoDB" id="2668238at2759"/>